<proteinExistence type="predicted"/>
<gene>
    <name evidence="8" type="ORF">MVEN_00141400</name>
</gene>
<dbReference type="Gene3D" id="3.40.47.10">
    <property type="match status" value="1"/>
</dbReference>
<evidence type="ECO:0000259" key="7">
    <source>
        <dbReference type="PROSITE" id="PS52019"/>
    </source>
</evidence>
<feature type="domain" description="Ketosynthase family 3 (KS3)" evidence="6">
    <location>
        <begin position="3"/>
        <end position="442"/>
    </location>
</feature>
<dbReference type="InterPro" id="IPR057326">
    <property type="entry name" value="KR_dom"/>
</dbReference>
<dbReference type="Gene3D" id="3.10.129.110">
    <property type="entry name" value="Polyketide synthase dehydratase"/>
    <property type="match status" value="1"/>
</dbReference>
<dbReference type="InterPro" id="IPR020841">
    <property type="entry name" value="PKS_Beta-ketoAc_synthase_dom"/>
</dbReference>
<dbReference type="Pfam" id="PF02801">
    <property type="entry name" value="Ketoacyl-synt_C"/>
    <property type="match status" value="1"/>
</dbReference>
<dbReference type="InterPro" id="IPR016039">
    <property type="entry name" value="Thiolase-like"/>
</dbReference>
<evidence type="ECO:0000256" key="2">
    <source>
        <dbReference type="ARBA" id="ARBA00022553"/>
    </source>
</evidence>
<feature type="active site" description="Proton acceptor; for dehydratase activity" evidence="5">
    <location>
        <position position="924"/>
    </location>
</feature>
<dbReference type="InterPro" id="IPR014043">
    <property type="entry name" value="Acyl_transferase_dom"/>
</dbReference>
<dbReference type="CDD" id="cd00833">
    <property type="entry name" value="PKS"/>
    <property type="match status" value="1"/>
</dbReference>
<reference evidence="8" key="1">
    <citation type="submission" date="2020-05" db="EMBL/GenBank/DDBJ databases">
        <title>Mycena genomes resolve the evolution of fungal bioluminescence.</title>
        <authorList>
            <person name="Tsai I.J."/>
        </authorList>
    </citation>
    <scope>NUCLEOTIDE SEQUENCE</scope>
    <source>
        <strain evidence="8">CCC161011</strain>
    </source>
</reference>
<dbReference type="OrthoDB" id="329835at2759"/>
<dbReference type="InterPro" id="IPR032821">
    <property type="entry name" value="PKS_assoc"/>
</dbReference>
<dbReference type="InterPro" id="IPR016035">
    <property type="entry name" value="Acyl_Trfase/lysoPLipase"/>
</dbReference>
<keyword evidence="3" id="KW-0808">Transferase</keyword>
<evidence type="ECO:0000259" key="6">
    <source>
        <dbReference type="PROSITE" id="PS52004"/>
    </source>
</evidence>
<dbReference type="GO" id="GO:0004312">
    <property type="term" value="F:fatty acid synthase activity"/>
    <property type="evidence" value="ECO:0007669"/>
    <property type="project" value="TreeGrafter"/>
</dbReference>
<feature type="region of interest" description="N-terminal hotdog fold" evidence="5">
    <location>
        <begin position="878"/>
        <end position="1002"/>
    </location>
</feature>
<dbReference type="InterPro" id="IPR029058">
    <property type="entry name" value="AB_hydrolase_fold"/>
</dbReference>
<dbReference type="GO" id="GO:0004315">
    <property type="term" value="F:3-oxoacyl-[acyl-carrier-protein] synthase activity"/>
    <property type="evidence" value="ECO:0007669"/>
    <property type="project" value="InterPro"/>
</dbReference>
<dbReference type="SUPFAM" id="SSF53901">
    <property type="entry name" value="Thiolase-like"/>
    <property type="match status" value="1"/>
</dbReference>
<dbReference type="GO" id="GO:0044550">
    <property type="term" value="P:secondary metabolite biosynthetic process"/>
    <property type="evidence" value="ECO:0007669"/>
    <property type="project" value="UniProtKB-ARBA"/>
</dbReference>
<evidence type="ECO:0000313" key="9">
    <source>
        <dbReference type="Proteomes" id="UP000620124"/>
    </source>
</evidence>
<dbReference type="Pfam" id="PF00698">
    <property type="entry name" value="Acyl_transf_1"/>
    <property type="match status" value="1"/>
</dbReference>
<evidence type="ECO:0000256" key="4">
    <source>
        <dbReference type="ARBA" id="ARBA00023268"/>
    </source>
</evidence>
<dbReference type="SUPFAM" id="SSF53474">
    <property type="entry name" value="alpha/beta-Hydrolases"/>
    <property type="match status" value="1"/>
</dbReference>
<dbReference type="Pfam" id="PF14765">
    <property type="entry name" value="PS-DH"/>
    <property type="match status" value="1"/>
</dbReference>
<protein>
    <submittedName>
        <fullName evidence="8">Polyketide synthase</fullName>
    </submittedName>
</protein>
<dbReference type="Gene3D" id="3.40.50.1820">
    <property type="entry name" value="alpha/beta hydrolase"/>
    <property type="match status" value="1"/>
</dbReference>
<dbReference type="SUPFAM" id="SSF51735">
    <property type="entry name" value="NAD(P)-binding Rossmann-fold domains"/>
    <property type="match status" value="1"/>
</dbReference>
<dbReference type="EMBL" id="JACAZI010000002">
    <property type="protein sequence ID" value="KAF7368216.1"/>
    <property type="molecule type" value="Genomic_DNA"/>
</dbReference>
<dbReference type="Pfam" id="PF00109">
    <property type="entry name" value="ketoacyl-synt"/>
    <property type="match status" value="1"/>
</dbReference>
<dbReference type="InterPro" id="IPR016036">
    <property type="entry name" value="Malonyl_transacylase_ACP-bd"/>
</dbReference>
<dbReference type="SUPFAM" id="SSF52151">
    <property type="entry name" value="FabD/lysophospholipase-like"/>
    <property type="match status" value="1"/>
</dbReference>
<dbReference type="Pfam" id="PF21089">
    <property type="entry name" value="PKS_DH_N"/>
    <property type="match status" value="1"/>
</dbReference>
<dbReference type="InterPro" id="IPR049900">
    <property type="entry name" value="PKS_mFAS_DH"/>
</dbReference>
<dbReference type="SMART" id="SM00825">
    <property type="entry name" value="PKS_KS"/>
    <property type="match status" value="1"/>
</dbReference>
<dbReference type="InterPro" id="IPR014031">
    <property type="entry name" value="Ketoacyl_synth_C"/>
</dbReference>
<keyword evidence="1" id="KW-0596">Phosphopantetheine</keyword>
<dbReference type="InterPro" id="IPR050091">
    <property type="entry name" value="PKS_NRPS_Biosynth_Enz"/>
</dbReference>
<accession>A0A8H7DE52</accession>
<dbReference type="PROSITE" id="PS52019">
    <property type="entry name" value="PKS_MFAS_DH"/>
    <property type="match status" value="1"/>
</dbReference>
<dbReference type="InterPro" id="IPR013968">
    <property type="entry name" value="PKS_KR"/>
</dbReference>
<dbReference type="Gene3D" id="3.40.50.720">
    <property type="entry name" value="NAD(P)-binding Rossmann-like Domain"/>
    <property type="match status" value="1"/>
</dbReference>
<sequence>MELEGIAIVGLAAQLPSGPLSSTDFDYASFWDFLVTSGKAYEPLENVLPDFVRASTQVKLPAQGSFLKNVASFDNISLGISTKDARTTPYCGRRLLDLSFQALLDSGIDSRRRNIGCFMSGNRPGHMNAPGALDKGIDAEGSFSGTPYSMANRISYALDLTGPSLQLDTACSSSLTAVHLAATAIRQGDCEAALVGAAQINRELSEWTTYVQGGILAADGMSRPLDAEAAGFVLICLASLIPNLTCLLFPLQRFGRGEAAIVVVLKPLKDAIRDHDHIYAVVLGSAIKATGSQMPLYVPNGVVLEECIQRAYERSGLSPSDAGLRTSVGDPIEANVAGRLFAKEKPEDGPIVLGAVKGNIGHLEVAAFLAALVKACLIFEHGMIPPSVNFSQPAMTINWKTFDVTVPVQPIPLGCRSASGRSIISISSFGIGGSMGHVVVQAPPAPIPTTAEVATTVPILFLVGGLSSSAVDNISHGVLELAAGDPKILRDCAVTLSRRARQLPWRTFFTIPPSLSPTADAATIIPREPFRLAYVFSGQGPQHLEMGRQLFAEYPVFRNTILELDDVYRRVTGASLIESTGLFAPSTSPTITLSDLGWPTVLAASSVAMVQIALCDLLKSVGIIPDMVVGHSAGETAALYASGAGPKAMAIEIAIARGEAMTCTESKEVGMVSLGCSAPRAGELIASVTANDTGVLEVSCLNAPDSVSISGTATLLDKLVDLAKQKNVFAQRIRTMLPAHSSFMDGIKFNYLAKMNDIFARYPGSHVPKIPVYSTCRADRFVDAFTPSYFWANCREPVLFSKAVSDSLSASPIFFGVADSRVLCPMRRPSGKTRPSVSSNESTLFLTTLGRLSLLGSNSLDLSGLYGASACKSKLVEHPLAPRTIPSPKVLSSQGNIRMMEGRGPLSSANLRMNKVTHPTLAEHVINGEPIFPTTGFIEMLLESGATSLREVELVSILSLAATAPLEVSLQRLKTAWSITTGVGSREREHARGFMETSTPMEPPIAIDLEAIFKRLPMLDSDGFYPSLQPLAVYGPHFQRIVRCHGGPSEVIAEIEGLRADELADAYLLHPAIMDACIHITFHPDVSKQYSKDIIYLPSAIEHFIFYRPGKNSAGNWFSHITLRQWTPDSRSYDILITDSSGLALAEIRNLRVRKFMPGGPITVERRFELIFQPLPAPDPADPSPTPNFLFLAQKPLSSAAPASGDLRHVYPYTFSQEMKLQQQLKELDASVSTTIYLLAMQGRDADAALGLCAVLKREIPPWDIRLAIFESCLDFSNPIPLLTRHMSAFSDGENVLSFDEDGVAHVLRAVFSSPFSVKRQGLLNGNAEPGCTDTRVTHSAAPPFRSDRTYILLGGIGGLGVDLAVWLYEHGARNLVLTSRRGIDSLDTAKDAIMLAKVAYLQGRDDLTLRLEKCDATDVDQMSALLRTLPAPLAGCFYMTMVLSDALFLDQTLDAFRAVYDSKLKVFEIFTELVEIQRLDFMVAISSFSGLVGIPGQSNYASACTALDGAMSRYPNAFSLIAPGILDVGCLERTGSVVLNYLPTCSAEALWVFLEDALRKLDESPFTRYIPDVSRTPGDQTVLPGSPYTTVSSKSPQEQREEIFLWVLELLEVEAIDFDAEQPLTTYGLDSISAARLASVLRPFATFSQLQLLGGITWSEMENELVYSIQSDNAQGESVPLAYSSPATSILLNILGVSPENFSPDVPLSTYGMDLPEATRISVALESFMTVTAGQLMSEMSWADLLAVVEAERLAQPLVQICHGSGTPLIILPAGNGSIGVFYSLQAHYEGELWGLQITDSTPMDSLPGLAAFWKEQICARWPHGPYRIAAFCGSAVHAVAMVKMLEDAGEEVLQLTFIDHSPTLILQLEEMFRDPCAVDYETFRTKLVLDFLQSDPTIAAPILANYAAAVHDPDAQISPRLGFHIEKAWVPILFEFLHEFYPTGIDKSYDSFIGPYDAWVSSVKARMAVLVAEWGAATSPLLGRWPDLGASLISKPVRVDYISGVGHFGIFGDARTARLLALSL</sequence>
<feature type="active site" description="Proton donor; for dehydratase activity" evidence="5">
    <location>
        <position position="1075"/>
    </location>
</feature>
<dbReference type="Proteomes" id="UP000620124">
    <property type="component" value="Unassembled WGS sequence"/>
</dbReference>
<dbReference type="SMART" id="SM00826">
    <property type="entry name" value="PKS_DH"/>
    <property type="match status" value="1"/>
</dbReference>
<dbReference type="InterPro" id="IPR049551">
    <property type="entry name" value="PKS_DH_C"/>
</dbReference>
<dbReference type="InterPro" id="IPR049552">
    <property type="entry name" value="PKS_DH_N"/>
</dbReference>
<name>A0A8H7DE52_9AGAR</name>
<evidence type="ECO:0000313" key="8">
    <source>
        <dbReference type="EMBL" id="KAF7368216.1"/>
    </source>
</evidence>
<organism evidence="8 9">
    <name type="scientific">Mycena venus</name>
    <dbReference type="NCBI Taxonomy" id="2733690"/>
    <lineage>
        <taxon>Eukaryota</taxon>
        <taxon>Fungi</taxon>
        <taxon>Dikarya</taxon>
        <taxon>Basidiomycota</taxon>
        <taxon>Agaricomycotina</taxon>
        <taxon>Agaricomycetes</taxon>
        <taxon>Agaricomycetidae</taxon>
        <taxon>Agaricales</taxon>
        <taxon>Marasmiineae</taxon>
        <taxon>Mycenaceae</taxon>
        <taxon>Mycena</taxon>
    </lineage>
</organism>
<keyword evidence="4" id="KW-0511">Multifunctional enzyme</keyword>
<dbReference type="InterPro" id="IPR020807">
    <property type="entry name" value="PKS_DH"/>
</dbReference>
<comment type="caution">
    <text evidence="8">The sequence shown here is derived from an EMBL/GenBank/DDBJ whole genome shotgun (WGS) entry which is preliminary data.</text>
</comment>
<dbReference type="SMART" id="SM00822">
    <property type="entry name" value="PKS_KR"/>
    <property type="match status" value="1"/>
</dbReference>
<dbReference type="InterPro" id="IPR001227">
    <property type="entry name" value="Ac_transferase_dom_sf"/>
</dbReference>
<feature type="region of interest" description="C-terminal hotdog fold" evidence="5">
    <location>
        <begin position="1016"/>
        <end position="1162"/>
    </location>
</feature>
<dbReference type="InterPro" id="IPR014030">
    <property type="entry name" value="Ketoacyl_synth_N"/>
</dbReference>
<evidence type="ECO:0000256" key="5">
    <source>
        <dbReference type="PROSITE-ProRule" id="PRU01363"/>
    </source>
</evidence>
<dbReference type="InterPro" id="IPR036291">
    <property type="entry name" value="NAD(P)-bd_dom_sf"/>
</dbReference>
<dbReference type="PROSITE" id="PS00606">
    <property type="entry name" value="KS3_1"/>
    <property type="match status" value="1"/>
</dbReference>
<dbReference type="InterPro" id="IPR042104">
    <property type="entry name" value="PKS_dehydratase_sf"/>
</dbReference>
<feature type="domain" description="PKS/mFAS DH" evidence="7">
    <location>
        <begin position="878"/>
        <end position="1162"/>
    </location>
</feature>
<evidence type="ECO:0000256" key="1">
    <source>
        <dbReference type="ARBA" id="ARBA00022450"/>
    </source>
</evidence>
<dbReference type="SMART" id="SM00827">
    <property type="entry name" value="PKS_AT"/>
    <property type="match status" value="1"/>
</dbReference>
<evidence type="ECO:0000256" key="3">
    <source>
        <dbReference type="ARBA" id="ARBA00022679"/>
    </source>
</evidence>
<dbReference type="SUPFAM" id="SSF55048">
    <property type="entry name" value="Probable ACP-binding domain of malonyl-CoA ACP transacylase"/>
    <property type="match status" value="1"/>
</dbReference>
<dbReference type="Pfam" id="PF16197">
    <property type="entry name" value="KAsynt_C_assoc"/>
    <property type="match status" value="1"/>
</dbReference>
<dbReference type="GO" id="GO:0006633">
    <property type="term" value="P:fatty acid biosynthetic process"/>
    <property type="evidence" value="ECO:0007669"/>
    <property type="project" value="InterPro"/>
</dbReference>
<keyword evidence="2" id="KW-0597">Phosphoprotein</keyword>
<dbReference type="InterPro" id="IPR018201">
    <property type="entry name" value="Ketoacyl_synth_AS"/>
</dbReference>
<dbReference type="PANTHER" id="PTHR43775:SF37">
    <property type="entry name" value="SI:DKEY-61P9.11"/>
    <property type="match status" value="1"/>
</dbReference>
<dbReference type="Gene3D" id="3.40.366.10">
    <property type="entry name" value="Malonyl-Coenzyme A Acyl Carrier Protein, domain 2"/>
    <property type="match status" value="1"/>
</dbReference>
<keyword evidence="9" id="KW-1185">Reference proteome</keyword>
<dbReference type="PROSITE" id="PS52004">
    <property type="entry name" value="KS3_2"/>
    <property type="match status" value="1"/>
</dbReference>
<dbReference type="Pfam" id="PF08659">
    <property type="entry name" value="KR"/>
    <property type="match status" value="1"/>
</dbReference>
<dbReference type="PANTHER" id="PTHR43775">
    <property type="entry name" value="FATTY ACID SYNTHASE"/>
    <property type="match status" value="1"/>
</dbReference>